<feature type="compositionally biased region" description="Polar residues" evidence="2">
    <location>
        <begin position="101"/>
        <end position="111"/>
    </location>
</feature>
<organism evidence="3 4">
    <name type="scientific">Cirrhinus mrigala</name>
    <name type="common">Mrigala</name>
    <dbReference type="NCBI Taxonomy" id="683832"/>
    <lineage>
        <taxon>Eukaryota</taxon>
        <taxon>Metazoa</taxon>
        <taxon>Chordata</taxon>
        <taxon>Craniata</taxon>
        <taxon>Vertebrata</taxon>
        <taxon>Euteleostomi</taxon>
        <taxon>Actinopterygii</taxon>
        <taxon>Neopterygii</taxon>
        <taxon>Teleostei</taxon>
        <taxon>Ostariophysi</taxon>
        <taxon>Cypriniformes</taxon>
        <taxon>Cyprinidae</taxon>
        <taxon>Labeoninae</taxon>
        <taxon>Labeonini</taxon>
        <taxon>Cirrhinus</taxon>
    </lineage>
</organism>
<comment type="caution">
    <text evidence="3">The sequence shown here is derived from an EMBL/GenBank/DDBJ whole genome shotgun (WGS) entry which is preliminary data.</text>
</comment>
<keyword evidence="1" id="KW-0175">Coiled coil</keyword>
<dbReference type="AlphaFoldDB" id="A0ABD0P7K2"/>
<feature type="non-terminal residue" evidence="3">
    <location>
        <position position="1"/>
    </location>
</feature>
<accession>A0ABD0P7K2</accession>
<feature type="region of interest" description="Disordered" evidence="2">
    <location>
        <begin position="94"/>
        <end position="118"/>
    </location>
</feature>
<evidence type="ECO:0000313" key="4">
    <source>
        <dbReference type="Proteomes" id="UP001529510"/>
    </source>
</evidence>
<feature type="compositionally biased region" description="Acidic residues" evidence="2">
    <location>
        <begin position="178"/>
        <end position="190"/>
    </location>
</feature>
<dbReference type="EMBL" id="JAMKFB020000017">
    <property type="protein sequence ID" value="KAL0169586.1"/>
    <property type="molecule type" value="Genomic_DNA"/>
</dbReference>
<name>A0ABD0P7K2_CIRMR</name>
<gene>
    <name evidence="3" type="ORF">M9458_034182</name>
</gene>
<feature type="coiled-coil region" evidence="1">
    <location>
        <begin position="130"/>
        <end position="164"/>
    </location>
</feature>
<reference evidence="3 4" key="1">
    <citation type="submission" date="2024-05" db="EMBL/GenBank/DDBJ databases">
        <title>Genome sequencing and assembly of Indian major carp, Cirrhinus mrigala (Hamilton, 1822).</title>
        <authorList>
            <person name="Mohindra V."/>
            <person name="Chowdhury L.M."/>
            <person name="Lal K."/>
            <person name="Jena J.K."/>
        </authorList>
    </citation>
    <scope>NUCLEOTIDE SEQUENCE [LARGE SCALE GENOMIC DNA]</scope>
    <source>
        <strain evidence="3">CM1030</strain>
        <tissue evidence="3">Blood</tissue>
    </source>
</reference>
<evidence type="ECO:0000256" key="2">
    <source>
        <dbReference type="SAM" id="MobiDB-lite"/>
    </source>
</evidence>
<dbReference type="Proteomes" id="UP001529510">
    <property type="component" value="Unassembled WGS sequence"/>
</dbReference>
<evidence type="ECO:0000313" key="3">
    <source>
        <dbReference type="EMBL" id="KAL0169586.1"/>
    </source>
</evidence>
<keyword evidence="4" id="KW-1185">Reference proteome</keyword>
<feature type="region of interest" description="Disordered" evidence="2">
    <location>
        <begin position="176"/>
        <end position="202"/>
    </location>
</feature>
<feature type="non-terminal residue" evidence="3">
    <location>
        <position position="202"/>
    </location>
</feature>
<protein>
    <submittedName>
        <fullName evidence="3">Uncharacterized protein</fullName>
    </submittedName>
</protein>
<sequence>MSSSGQNEVLEEAARYEQMEQPCNHKSNGFQFIQHGTKKWTLEGPNNHPVHASVAAETNGRPIYTTNQQTKLYLQHIISIKNRAMDYRLKDHSSYRRKKQSSFNHLANPQQKGPEKIKKLSVGDSWKRDAQDEQQTANLLQQEVQQLQAKVQRSIEESERLRRLSLELQFQKSLEEFQNGDENVDDDDESNSGAEQTWFQTG</sequence>
<proteinExistence type="predicted"/>
<evidence type="ECO:0000256" key="1">
    <source>
        <dbReference type="SAM" id="Coils"/>
    </source>
</evidence>